<dbReference type="RefSeq" id="XP_010516241.1">
    <property type="nucleotide sequence ID" value="XM_010517939.1"/>
</dbReference>
<keyword evidence="1" id="KW-1185">Reference proteome</keyword>
<name>A0ABM0ZIK8_CAMSA</name>
<gene>
    <name evidence="2" type="primary">LOC104791928</name>
</gene>
<dbReference type="GeneID" id="104791928"/>
<protein>
    <submittedName>
        <fullName evidence="2">Uncharacterized protein LOC104791928 isoform X1</fullName>
    </submittedName>
</protein>
<evidence type="ECO:0000313" key="2">
    <source>
        <dbReference type="RefSeq" id="XP_010516241.1"/>
    </source>
</evidence>
<organism evidence="1 2">
    <name type="scientific">Camelina sativa</name>
    <name type="common">False flax</name>
    <name type="synonym">Myagrum sativum</name>
    <dbReference type="NCBI Taxonomy" id="90675"/>
    <lineage>
        <taxon>Eukaryota</taxon>
        <taxon>Viridiplantae</taxon>
        <taxon>Streptophyta</taxon>
        <taxon>Embryophyta</taxon>
        <taxon>Tracheophyta</taxon>
        <taxon>Spermatophyta</taxon>
        <taxon>Magnoliopsida</taxon>
        <taxon>eudicotyledons</taxon>
        <taxon>Gunneridae</taxon>
        <taxon>Pentapetalae</taxon>
        <taxon>rosids</taxon>
        <taxon>malvids</taxon>
        <taxon>Brassicales</taxon>
        <taxon>Brassicaceae</taxon>
        <taxon>Camelineae</taxon>
        <taxon>Camelina</taxon>
    </lineage>
</organism>
<reference evidence="2" key="2">
    <citation type="submission" date="2025-08" db="UniProtKB">
        <authorList>
            <consortium name="RefSeq"/>
        </authorList>
    </citation>
    <scope>IDENTIFICATION</scope>
    <source>
        <tissue evidence="2">Leaf</tissue>
    </source>
</reference>
<proteinExistence type="predicted"/>
<accession>A0ABM0ZIK8</accession>
<dbReference type="Proteomes" id="UP000694864">
    <property type="component" value="Chromosome 1"/>
</dbReference>
<sequence length="186" mass="20755">MNKIVSQHLLPLLKHGASSSAYTQEHESDHQSLLQESSNHYIQLVSSSDALQFLRESSHRFQLRLEVPFCSGAFVLLRGTHVSNLILGEVRIIPPCLDFGLLSITLNFQQLVFLVLFIARLFLQYTLLFSDSSFPHSLPSLSGFVSFFFSLEITIGREGSIAATFLPVINLSSTSLTVVEALKRKT</sequence>
<evidence type="ECO:0000313" key="1">
    <source>
        <dbReference type="Proteomes" id="UP000694864"/>
    </source>
</evidence>
<reference evidence="1" key="1">
    <citation type="journal article" date="2014" name="Nat. Commun.">
        <title>The emerging biofuel crop Camelina sativa retains a highly undifferentiated hexaploid genome structure.</title>
        <authorList>
            <person name="Kagale S."/>
            <person name="Koh C."/>
            <person name="Nixon J."/>
            <person name="Bollina V."/>
            <person name="Clarke W.E."/>
            <person name="Tuteja R."/>
            <person name="Spillane C."/>
            <person name="Robinson S.J."/>
            <person name="Links M.G."/>
            <person name="Clarke C."/>
            <person name="Higgins E.E."/>
            <person name="Huebert T."/>
            <person name="Sharpe A.G."/>
            <person name="Parkin I.A."/>
        </authorList>
    </citation>
    <scope>NUCLEOTIDE SEQUENCE [LARGE SCALE GENOMIC DNA]</scope>
    <source>
        <strain evidence="1">cv. DH55</strain>
    </source>
</reference>